<accession>A0AAD6GG80</accession>
<keyword evidence="2" id="KW-1185">Reference proteome</keyword>
<reference evidence="1 2" key="1">
    <citation type="journal article" date="2023" name="IMA Fungus">
        <title>Comparative genomic study of the Penicillium genus elucidates a diverse pangenome and 15 lateral gene transfer events.</title>
        <authorList>
            <person name="Petersen C."/>
            <person name="Sorensen T."/>
            <person name="Nielsen M.R."/>
            <person name="Sondergaard T.E."/>
            <person name="Sorensen J.L."/>
            <person name="Fitzpatrick D.A."/>
            <person name="Frisvad J.C."/>
            <person name="Nielsen K.L."/>
        </authorList>
    </citation>
    <scope>NUCLEOTIDE SEQUENCE [LARGE SCALE GENOMIC DNA]</scope>
    <source>
        <strain evidence="1 2">IBT 35679</strain>
    </source>
</reference>
<gene>
    <name evidence="1" type="ORF">N7494_006097</name>
</gene>
<organism evidence="1 2">
    <name type="scientific">Penicillium frequentans</name>
    <dbReference type="NCBI Taxonomy" id="3151616"/>
    <lineage>
        <taxon>Eukaryota</taxon>
        <taxon>Fungi</taxon>
        <taxon>Dikarya</taxon>
        <taxon>Ascomycota</taxon>
        <taxon>Pezizomycotina</taxon>
        <taxon>Eurotiomycetes</taxon>
        <taxon>Eurotiomycetidae</taxon>
        <taxon>Eurotiales</taxon>
        <taxon>Aspergillaceae</taxon>
        <taxon>Penicillium</taxon>
    </lineage>
</organism>
<dbReference type="Proteomes" id="UP001220324">
    <property type="component" value="Unassembled WGS sequence"/>
</dbReference>
<proteinExistence type="predicted"/>
<evidence type="ECO:0000313" key="1">
    <source>
        <dbReference type="EMBL" id="KAJ5541021.1"/>
    </source>
</evidence>
<protein>
    <submittedName>
        <fullName evidence="1">Uncharacterized protein</fullName>
    </submittedName>
</protein>
<comment type="caution">
    <text evidence="1">The sequence shown here is derived from an EMBL/GenBank/DDBJ whole genome shotgun (WGS) entry which is preliminary data.</text>
</comment>
<dbReference type="AlphaFoldDB" id="A0AAD6GG80"/>
<sequence>MGEIVGPHTSVGMVHQDIPISTKRHRNHALEDPLDTIPVGTEMYIRPRVTKPFFDFFAEGFAFDPDSIRRDNFHINPRYANPKVLNETALMLLQERKDLFDKRAENEWTEHMRDWRCKRRQWELTLLENEWIHKEQSMILPLGFGIDNLVDARRHIEIENAKERAGLISPFEIGLRDRERTQPYDEVIKEMAELDSAIKQLEGMLKN</sequence>
<name>A0AAD6GG80_9EURO</name>
<dbReference type="EMBL" id="JAQIZZ010000005">
    <property type="protein sequence ID" value="KAJ5541021.1"/>
    <property type="molecule type" value="Genomic_DNA"/>
</dbReference>
<evidence type="ECO:0000313" key="2">
    <source>
        <dbReference type="Proteomes" id="UP001220324"/>
    </source>
</evidence>